<gene>
    <name evidence="1" type="ORF">E5676_scaffold143G001060</name>
</gene>
<protein>
    <submittedName>
        <fullName evidence="1">Putative nuclease HARBI1</fullName>
    </submittedName>
</protein>
<name>A0A5D3C145_CUCMM</name>
<dbReference type="AlphaFoldDB" id="A0A5D3C145"/>
<organism evidence="1 2">
    <name type="scientific">Cucumis melo var. makuwa</name>
    <name type="common">Oriental melon</name>
    <dbReference type="NCBI Taxonomy" id="1194695"/>
    <lineage>
        <taxon>Eukaryota</taxon>
        <taxon>Viridiplantae</taxon>
        <taxon>Streptophyta</taxon>
        <taxon>Embryophyta</taxon>
        <taxon>Tracheophyta</taxon>
        <taxon>Spermatophyta</taxon>
        <taxon>Magnoliopsida</taxon>
        <taxon>eudicotyledons</taxon>
        <taxon>Gunneridae</taxon>
        <taxon>Pentapetalae</taxon>
        <taxon>rosids</taxon>
        <taxon>fabids</taxon>
        <taxon>Cucurbitales</taxon>
        <taxon>Cucurbitaceae</taxon>
        <taxon>Benincaseae</taxon>
        <taxon>Cucumis</taxon>
    </lineage>
</organism>
<evidence type="ECO:0000313" key="2">
    <source>
        <dbReference type="Proteomes" id="UP000321947"/>
    </source>
</evidence>
<comment type="caution">
    <text evidence="1">The sequence shown here is derived from an EMBL/GenBank/DDBJ whole genome shotgun (WGS) entry which is preliminary data.</text>
</comment>
<sequence>MNQEDIVTKLIMFKSSKRQLLVTLDLLMNDNKRIQHTPFDTRHIIGESAYFCIIHEFNLIYHQSTRMDRNSMPPTFNYYLTSNEGIVDLEEMIDMFLYVLAHDIKNRVIQREFVRFEYPWCIRWHIHKASWEGSLTNSCILRDAISRSNRLKVSKDNNYGITTDAMLGTPTLRVSWLHTEDKDTTYRSGVVRSIQSVEGSLGNPSRKVTLPSPSPMLHDNGVLLLHNLINREMTNADMAKNYTEGDSTYAITLGDDIHYIETSNECSQWSDDLAEEMLSEWELCNQ</sequence>
<proteinExistence type="predicted"/>
<accession>A0A5D3C145</accession>
<dbReference type="EMBL" id="SSTD01014011">
    <property type="protein sequence ID" value="TYK04902.1"/>
    <property type="molecule type" value="Genomic_DNA"/>
</dbReference>
<dbReference type="Proteomes" id="UP000321947">
    <property type="component" value="Unassembled WGS sequence"/>
</dbReference>
<evidence type="ECO:0000313" key="1">
    <source>
        <dbReference type="EMBL" id="TYK04902.1"/>
    </source>
</evidence>
<reference evidence="1 2" key="1">
    <citation type="submission" date="2019-08" db="EMBL/GenBank/DDBJ databases">
        <title>Draft genome sequences of two oriental melons (Cucumis melo L. var makuwa).</title>
        <authorList>
            <person name="Kwon S.-Y."/>
        </authorList>
    </citation>
    <scope>NUCLEOTIDE SEQUENCE [LARGE SCALE GENOMIC DNA]</scope>
    <source>
        <strain evidence="2">cv. Chang Bougi</strain>
        <tissue evidence="1">Leaf</tissue>
    </source>
</reference>